<dbReference type="Gene3D" id="3.30.30.30">
    <property type="match status" value="1"/>
</dbReference>
<evidence type="ECO:0000256" key="1">
    <source>
        <dbReference type="ARBA" id="ARBA00007381"/>
    </source>
</evidence>
<dbReference type="GO" id="GO:0034663">
    <property type="term" value="C:endoplasmic reticulum chaperone complex"/>
    <property type="evidence" value="ECO:0007669"/>
    <property type="project" value="TreeGrafter"/>
</dbReference>
<dbReference type="InterPro" id="IPR013126">
    <property type="entry name" value="Hsp_70_fam"/>
</dbReference>
<evidence type="ECO:0000313" key="5">
    <source>
        <dbReference type="WBParaSite" id="PDA_v2.g4557.t1"/>
    </source>
</evidence>
<dbReference type="Pfam" id="PF00012">
    <property type="entry name" value="HSP70"/>
    <property type="match status" value="1"/>
</dbReference>
<protein>
    <submittedName>
        <fullName evidence="5">Uncharacterized protein</fullName>
    </submittedName>
</protein>
<dbReference type="GO" id="GO:0030968">
    <property type="term" value="P:endoplasmic reticulum unfolded protein response"/>
    <property type="evidence" value="ECO:0007669"/>
    <property type="project" value="TreeGrafter"/>
</dbReference>
<dbReference type="SUPFAM" id="SSF53067">
    <property type="entry name" value="Actin-like ATPase domain"/>
    <property type="match status" value="2"/>
</dbReference>
<keyword evidence="3" id="KW-0067">ATP-binding</keyword>
<sequence length="509" mass="57236">MNPSFSQNKNNDSEASTEQPSDIRLRIVCPENIGFTALIIISDWNIPKNLNWDKIKDDAIGIDLGTTRCCCAVSRSKCVIETVALDNLPSFVGYDEENVKCGQIVVDRINNYSRSTVFDVKRIIGRKFSDITVDPSWTFSLKSDNYDNPMIETTNHCGNLITLSPSQVSASLLKHIKTKSEEFQGKKLKNVVVTVPAVFTDRQCQETIDAAVNAGWESVTLLPEPVAAAFSYFFDREIPNSSTLLLFDLGGGALDVCIFKIIDDKIKILSNSGDCHIGGRDFDNVLFEYFSEKLENEFNINNIDKKKYKLLSKCQEIKESLSAVNDYSFDVSDFDTTKDSFIKITREKFEHLSHDLMEKIKTIINTALNDKDIQPNEINSILLVGGGSRMPMIENLLSNIFPNVKHQIEINPDEAVAKGAAYFSCYLISNQVMKDEIQQDLEDKEILDESPSEFRDKNVFLKDIKQGPDEVASNRTMESTIVIFPHGLIEGETTLIGNHWLLGFRGCLK</sequence>
<dbReference type="PANTHER" id="PTHR45639">
    <property type="entry name" value="HSC70CB, ISOFORM G-RELATED"/>
    <property type="match status" value="1"/>
</dbReference>
<organism evidence="4 5">
    <name type="scientific">Panagrolaimus davidi</name>
    <dbReference type="NCBI Taxonomy" id="227884"/>
    <lineage>
        <taxon>Eukaryota</taxon>
        <taxon>Metazoa</taxon>
        <taxon>Ecdysozoa</taxon>
        <taxon>Nematoda</taxon>
        <taxon>Chromadorea</taxon>
        <taxon>Rhabditida</taxon>
        <taxon>Tylenchina</taxon>
        <taxon>Panagrolaimomorpha</taxon>
        <taxon>Panagrolaimoidea</taxon>
        <taxon>Panagrolaimidae</taxon>
        <taxon>Panagrolaimus</taxon>
    </lineage>
</organism>
<keyword evidence="4" id="KW-1185">Reference proteome</keyword>
<dbReference type="GO" id="GO:0005524">
    <property type="term" value="F:ATP binding"/>
    <property type="evidence" value="ECO:0007669"/>
    <property type="project" value="UniProtKB-KW"/>
</dbReference>
<evidence type="ECO:0000313" key="4">
    <source>
        <dbReference type="Proteomes" id="UP000887578"/>
    </source>
</evidence>
<evidence type="ECO:0000256" key="3">
    <source>
        <dbReference type="ARBA" id="ARBA00022840"/>
    </source>
</evidence>
<dbReference type="InterPro" id="IPR043129">
    <property type="entry name" value="ATPase_NBD"/>
</dbReference>
<dbReference type="PROSITE" id="PS00297">
    <property type="entry name" value="HSP70_1"/>
    <property type="match status" value="1"/>
</dbReference>
<dbReference type="InterPro" id="IPR018181">
    <property type="entry name" value="Heat_shock_70_CS"/>
</dbReference>
<evidence type="ECO:0000256" key="2">
    <source>
        <dbReference type="ARBA" id="ARBA00022741"/>
    </source>
</evidence>
<keyword evidence="2" id="KW-0547">Nucleotide-binding</keyword>
<dbReference type="Proteomes" id="UP000887578">
    <property type="component" value="Unplaced"/>
</dbReference>
<comment type="similarity">
    <text evidence="1">Belongs to the heat shock protein 70 family.</text>
</comment>
<dbReference type="PANTHER" id="PTHR45639:SF34">
    <property type="entry name" value="CHAPERONE PROTEIN DNAK"/>
    <property type="match status" value="1"/>
</dbReference>
<dbReference type="PRINTS" id="PR00301">
    <property type="entry name" value="HEATSHOCK70"/>
</dbReference>
<reference evidence="5" key="1">
    <citation type="submission" date="2022-11" db="UniProtKB">
        <authorList>
            <consortium name="WormBaseParasite"/>
        </authorList>
    </citation>
    <scope>IDENTIFICATION</scope>
</reference>
<proteinExistence type="inferred from homology"/>
<dbReference type="Gene3D" id="3.30.420.40">
    <property type="match status" value="2"/>
</dbReference>
<dbReference type="Gene3D" id="3.90.640.10">
    <property type="entry name" value="Actin, Chain A, domain 4"/>
    <property type="match status" value="1"/>
</dbReference>
<accession>A0A914QMP6</accession>
<dbReference type="AlphaFoldDB" id="A0A914QMP6"/>
<dbReference type="WBParaSite" id="PDA_v2.g4557.t1">
    <property type="protein sequence ID" value="PDA_v2.g4557.t1"/>
    <property type="gene ID" value="PDA_v2.g4557"/>
</dbReference>
<dbReference type="GO" id="GO:0140662">
    <property type="term" value="F:ATP-dependent protein folding chaperone"/>
    <property type="evidence" value="ECO:0007669"/>
    <property type="project" value="InterPro"/>
</dbReference>
<name>A0A914QMP6_9BILA</name>